<gene>
    <name evidence="1" type="ORF">K450DRAFT_227043</name>
</gene>
<dbReference type="Proteomes" id="UP001206595">
    <property type="component" value="Unassembled WGS sequence"/>
</dbReference>
<comment type="caution">
    <text evidence="1">The sequence shown here is derived from an EMBL/GenBank/DDBJ whole genome shotgun (WGS) entry which is preliminary data.</text>
</comment>
<name>A0AAD5EFS6_UMBRA</name>
<evidence type="ECO:0000313" key="1">
    <source>
        <dbReference type="EMBL" id="KAI8582409.1"/>
    </source>
</evidence>
<accession>A0AAD5EFS6</accession>
<dbReference type="EMBL" id="MU620900">
    <property type="protein sequence ID" value="KAI8582409.1"/>
    <property type="molecule type" value="Genomic_DNA"/>
</dbReference>
<reference evidence="1" key="2">
    <citation type="journal article" date="2022" name="Proc. Natl. Acad. Sci. U.S.A.">
        <title>Diploid-dominant life cycles characterize the early evolution of Fungi.</title>
        <authorList>
            <person name="Amses K.R."/>
            <person name="Simmons D.R."/>
            <person name="Longcore J.E."/>
            <person name="Mondo S.J."/>
            <person name="Seto K."/>
            <person name="Jeronimo G.H."/>
            <person name="Bonds A.E."/>
            <person name="Quandt C.A."/>
            <person name="Davis W.J."/>
            <person name="Chang Y."/>
            <person name="Federici B.A."/>
            <person name="Kuo A."/>
            <person name="LaButti K."/>
            <person name="Pangilinan J."/>
            <person name="Andreopoulos W."/>
            <person name="Tritt A."/>
            <person name="Riley R."/>
            <person name="Hundley H."/>
            <person name="Johnson J."/>
            <person name="Lipzen A."/>
            <person name="Barry K."/>
            <person name="Lang B.F."/>
            <person name="Cuomo C.A."/>
            <person name="Buchler N.E."/>
            <person name="Grigoriev I.V."/>
            <person name="Spatafora J.W."/>
            <person name="Stajich J.E."/>
            <person name="James T.Y."/>
        </authorList>
    </citation>
    <scope>NUCLEOTIDE SEQUENCE</scope>
    <source>
        <strain evidence="1">AG</strain>
    </source>
</reference>
<reference evidence="1" key="1">
    <citation type="submission" date="2021-06" db="EMBL/GenBank/DDBJ databases">
        <authorList>
            <consortium name="DOE Joint Genome Institute"/>
            <person name="Mondo S.J."/>
            <person name="Amses K.R."/>
            <person name="Simmons D.R."/>
            <person name="Longcore J.E."/>
            <person name="Seto K."/>
            <person name="Alves G.H."/>
            <person name="Bonds A.E."/>
            <person name="Quandt C.A."/>
            <person name="Davis W.J."/>
            <person name="Chang Y."/>
            <person name="Letcher P.M."/>
            <person name="Powell M.J."/>
            <person name="Kuo A."/>
            <person name="Labutti K."/>
            <person name="Pangilinan J."/>
            <person name="Andreopoulos W."/>
            <person name="Tritt A."/>
            <person name="Riley R."/>
            <person name="Hundley H."/>
            <person name="Johnson J."/>
            <person name="Lipzen A."/>
            <person name="Barry K."/>
            <person name="Berbee M.L."/>
            <person name="Buchler N.E."/>
            <person name="Grigoriev I.V."/>
            <person name="Spatafora J.W."/>
            <person name="Stajich J.E."/>
            <person name="James T.Y."/>
        </authorList>
    </citation>
    <scope>NUCLEOTIDE SEQUENCE</scope>
    <source>
        <strain evidence="1">AG</strain>
    </source>
</reference>
<protein>
    <submittedName>
        <fullName evidence="1">Uncharacterized protein</fullName>
    </submittedName>
</protein>
<organism evidence="1 2">
    <name type="scientific">Umbelopsis ramanniana AG</name>
    <dbReference type="NCBI Taxonomy" id="1314678"/>
    <lineage>
        <taxon>Eukaryota</taxon>
        <taxon>Fungi</taxon>
        <taxon>Fungi incertae sedis</taxon>
        <taxon>Mucoromycota</taxon>
        <taxon>Mucoromycotina</taxon>
        <taxon>Umbelopsidomycetes</taxon>
        <taxon>Umbelopsidales</taxon>
        <taxon>Umbelopsidaceae</taxon>
        <taxon>Umbelopsis</taxon>
    </lineage>
</organism>
<keyword evidence="2" id="KW-1185">Reference proteome</keyword>
<dbReference type="AlphaFoldDB" id="A0AAD5EFS6"/>
<dbReference type="RefSeq" id="XP_051447413.1">
    <property type="nucleotide sequence ID" value="XM_051586665.1"/>
</dbReference>
<proteinExistence type="predicted"/>
<sequence length="77" mass="8982">MCIFLPRHILCSHFRHASFVYCLMILISHPIGGMNRWVNKQRRSRNPTIEKLQSISASSGCRWLTSNTMIYTSEAWP</sequence>
<dbReference type="GeneID" id="75912013"/>
<evidence type="ECO:0000313" key="2">
    <source>
        <dbReference type="Proteomes" id="UP001206595"/>
    </source>
</evidence>